<dbReference type="GO" id="GO:0006281">
    <property type="term" value="P:DNA repair"/>
    <property type="evidence" value="ECO:0007669"/>
    <property type="project" value="UniProtKB-UniRule"/>
</dbReference>
<feature type="DNA-binding region" description="H-T-H motif" evidence="12">
    <location>
        <begin position="27"/>
        <end position="47"/>
    </location>
</feature>
<evidence type="ECO:0000313" key="16">
    <source>
        <dbReference type="EMBL" id="QJR34984.1"/>
    </source>
</evidence>
<reference evidence="16 17" key="1">
    <citation type="submission" date="2020-05" db="EMBL/GenBank/DDBJ databases">
        <title>Complete genome sequence of Gemmatimonas greenlandica TET16.</title>
        <authorList>
            <person name="Zeng Y."/>
        </authorList>
    </citation>
    <scope>NUCLEOTIDE SEQUENCE [LARGE SCALE GENOMIC DNA]</scope>
    <source>
        <strain evidence="16 17">TET16</strain>
    </source>
</reference>
<evidence type="ECO:0000256" key="12">
    <source>
        <dbReference type="HAMAP-Rule" id="MF_00015"/>
    </source>
</evidence>
<keyword evidence="5 12" id="KW-0378">Hydrolase</keyword>
<dbReference type="KEGG" id="ggr:HKW67_05385"/>
<evidence type="ECO:0000256" key="13">
    <source>
        <dbReference type="RuleBase" id="RU003991"/>
    </source>
</evidence>
<keyword evidence="10 12" id="KW-0234">DNA repair</keyword>
<dbReference type="RefSeq" id="WP_171224412.1">
    <property type="nucleotide sequence ID" value="NZ_CP053085.1"/>
</dbReference>
<dbReference type="FunFam" id="2.10.109.10:FF:000001">
    <property type="entry name" value="LexA repressor"/>
    <property type="match status" value="1"/>
</dbReference>
<dbReference type="NCBIfam" id="TIGR00498">
    <property type="entry name" value="lexA"/>
    <property type="match status" value="1"/>
</dbReference>
<keyword evidence="9 12" id="KW-0804">Transcription</keyword>
<feature type="site" description="Cleavage; by autolysis" evidence="12">
    <location>
        <begin position="87"/>
        <end position="88"/>
    </location>
</feature>
<dbReference type="InterPro" id="IPR039418">
    <property type="entry name" value="LexA-like"/>
</dbReference>
<evidence type="ECO:0000256" key="5">
    <source>
        <dbReference type="ARBA" id="ARBA00022801"/>
    </source>
</evidence>
<dbReference type="Gene3D" id="2.10.109.10">
    <property type="entry name" value="Umud Fragment, subunit A"/>
    <property type="match status" value="1"/>
</dbReference>
<dbReference type="GO" id="GO:0004252">
    <property type="term" value="F:serine-type endopeptidase activity"/>
    <property type="evidence" value="ECO:0007669"/>
    <property type="project" value="UniProtKB-UniRule"/>
</dbReference>
<evidence type="ECO:0000256" key="7">
    <source>
        <dbReference type="ARBA" id="ARBA00023015"/>
    </source>
</evidence>
<dbReference type="CDD" id="cd06529">
    <property type="entry name" value="S24_LexA-like"/>
    <property type="match status" value="1"/>
</dbReference>
<dbReference type="HAMAP" id="MF_00015">
    <property type="entry name" value="LexA"/>
    <property type="match status" value="1"/>
</dbReference>
<accession>A0A6M4IIQ8</accession>
<keyword evidence="2 12" id="KW-0678">Repressor</keyword>
<proteinExistence type="inferred from homology"/>
<dbReference type="Pfam" id="PF00717">
    <property type="entry name" value="Peptidase_S24"/>
    <property type="match status" value="1"/>
</dbReference>
<dbReference type="InterPro" id="IPR006200">
    <property type="entry name" value="LexA"/>
</dbReference>
<dbReference type="PANTHER" id="PTHR33516">
    <property type="entry name" value="LEXA REPRESSOR"/>
    <property type="match status" value="1"/>
</dbReference>
<feature type="active site" description="For autocatalytic cleavage activity" evidence="12">
    <location>
        <position position="160"/>
    </location>
</feature>
<dbReference type="Pfam" id="PF01726">
    <property type="entry name" value="LexA_DNA_bind"/>
    <property type="match status" value="1"/>
</dbReference>
<dbReference type="InterPro" id="IPR036286">
    <property type="entry name" value="LexA/Signal_pep-like_sf"/>
</dbReference>
<dbReference type="GO" id="GO:0003677">
    <property type="term" value="F:DNA binding"/>
    <property type="evidence" value="ECO:0007669"/>
    <property type="project" value="UniProtKB-UniRule"/>
</dbReference>
<dbReference type="SUPFAM" id="SSF51306">
    <property type="entry name" value="LexA/Signal peptidase"/>
    <property type="match status" value="1"/>
</dbReference>
<evidence type="ECO:0000256" key="1">
    <source>
        <dbReference type="ARBA" id="ARBA00007484"/>
    </source>
</evidence>
<gene>
    <name evidence="12 16" type="primary">lexA</name>
    <name evidence="16" type="ORF">HKW67_05385</name>
</gene>
<feature type="active site" description="For autocatalytic cleavage activity" evidence="12">
    <location>
        <position position="122"/>
    </location>
</feature>
<dbReference type="GO" id="GO:0009432">
    <property type="term" value="P:SOS response"/>
    <property type="evidence" value="ECO:0007669"/>
    <property type="project" value="UniProtKB-UniRule"/>
</dbReference>
<comment type="similarity">
    <text evidence="1 12 13">Belongs to the peptidase S24 family.</text>
</comment>
<organism evidence="16 17">
    <name type="scientific">Gemmatimonas groenlandica</name>
    <dbReference type="NCBI Taxonomy" id="2732249"/>
    <lineage>
        <taxon>Bacteria</taxon>
        <taxon>Pseudomonadati</taxon>
        <taxon>Gemmatimonadota</taxon>
        <taxon>Gemmatimonadia</taxon>
        <taxon>Gemmatimonadales</taxon>
        <taxon>Gemmatimonadaceae</taxon>
        <taxon>Gemmatimonas</taxon>
    </lineage>
</organism>
<evidence type="ECO:0000259" key="15">
    <source>
        <dbReference type="Pfam" id="PF01726"/>
    </source>
</evidence>
<dbReference type="SUPFAM" id="SSF46785">
    <property type="entry name" value="Winged helix' DNA-binding domain"/>
    <property type="match status" value="1"/>
</dbReference>
<dbReference type="GO" id="GO:0006260">
    <property type="term" value="P:DNA replication"/>
    <property type="evidence" value="ECO:0007669"/>
    <property type="project" value="UniProtKB-UniRule"/>
</dbReference>
<keyword evidence="7 12" id="KW-0805">Transcription regulation</keyword>
<evidence type="ECO:0000256" key="6">
    <source>
        <dbReference type="ARBA" id="ARBA00022813"/>
    </source>
</evidence>
<dbReference type="InterPro" id="IPR015927">
    <property type="entry name" value="Peptidase_S24_S26A/B/C"/>
</dbReference>
<evidence type="ECO:0000256" key="8">
    <source>
        <dbReference type="ARBA" id="ARBA00023125"/>
    </source>
</evidence>
<evidence type="ECO:0000256" key="3">
    <source>
        <dbReference type="ARBA" id="ARBA00022705"/>
    </source>
</evidence>
<dbReference type="PANTHER" id="PTHR33516:SF2">
    <property type="entry name" value="LEXA REPRESSOR-RELATED"/>
    <property type="match status" value="1"/>
</dbReference>
<keyword evidence="3 12" id="KW-0235">DNA replication</keyword>
<keyword evidence="4 12" id="KW-0227">DNA damage</keyword>
<dbReference type="InterPro" id="IPR006197">
    <property type="entry name" value="Peptidase_S24_LexA"/>
</dbReference>
<dbReference type="InterPro" id="IPR036390">
    <property type="entry name" value="WH_DNA-bd_sf"/>
</dbReference>
<sequence length="202" mass="22940">MPLTKRQREILSFLSDYNEENGYAPSFEEIALRFNYNSLATVHEHLTNLERKGYIKRSYNESRAIEILPSELFQRSVELPLLGSVAAGAPIEAMHTGETMSVPDGFLRRSGSHYVLKVRGDSMIEEQIKDGDYVVINDRNAADNGEMVIAMLDGSGATVKRYYRERDGRIRLQPANETMSPLFVHEDDVRIQGIVVGVLRRY</sequence>
<evidence type="ECO:0000256" key="4">
    <source>
        <dbReference type="ARBA" id="ARBA00022763"/>
    </source>
</evidence>
<comment type="subunit">
    <text evidence="12">Homodimer.</text>
</comment>
<dbReference type="EC" id="3.4.21.88" evidence="12"/>
<dbReference type="Proteomes" id="UP000500938">
    <property type="component" value="Chromosome"/>
</dbReference>
<evidence type="ECO:0000256" key="9">
    <source>
        <dbReference type="ARBA" id="ARBA00023163"/>
    </source>
</evidence>
<feature type="domain" description="Peptidase S24/S26A/S26B/S26C" evidence="14">
    <location>
        <begin position="80"/>
        <end position="196"/>
    </location>
</feature>
<dbReference type="AlphaFoldDB" id="A0A6M4IIQ8"/>
<evidence type="ECO:0000313" key="17">
    <source>
        <dbReference type="Proteomes" id="UP000500938"/>
    </source>
</evidence>
<name>A0A6M4IIQ8_9BACT</name>
<dbReference type="Gene3D" id="1.10.10.10">
    <property type="entry name" value="Winged helix-like DNA-binding domain superfamily/Winged helix DNA-binding domain"/>
    <property type="match status" value="1"/>
</dbReference>
<dbReference type="EMBL" id="CP053085">
    <property type="protein sequence ID" value="QJR34984.1"/>
    <property type="molecule type" value="Genomic_DNA"/>
</dbReference>
<dbReference type="InterPro" id="IPR050077">
    <property type="entry name" value="LexA_repressor"/>
</dbReference>
<dbReference type="InterPro" id="IPR036388">
    <property type="entry name" value="WH-like_DNA-bd_sf"/>
</dbReference>
<dbReference type="GO" id="GO:0006508">
    <property type="term" value="P:proteolysis"/>
    <property type="evidence" value="ECO:0007669"/>
    <property type="project" value="InterPro"/>
</dbReference>
<evidence type="ECO:0000256" key="10">
    <source>
        <dbReference type="ARBA" id="ARBA00023204"/>
    </source>
</evidence>
<dbReference type="GO" id="GO:0045892">
    <property type="term" value="P:negative regulation of DNA-templated transcription"/>
    <property type="evidence" value="ECO:0007669"/>
    <property type="project" value="UniProtKB-UniRule"/>
</dbReference>
<protein>
    <recommendedName>
        <fullName evidence="12">LexA repressor</fullName>
        <ecNumber evidence="12">3.4.21.88</ecNumber>
    </recommendedName>
</protein>
<evidence type="ECO:0000256" key="2">
    <source>
        <dbReference type="ARBA" id="ARBA00022491"/>
    </source>
</evidence>
<keyword evidence="8 12" id="KW-0238">DNA-binding</keyword>
<keyword evidence="11 12" id="KW-0742">SOS response</keyword>
<comment type="function">
    <text evidence="12">Represses a number of genes involved in the response to DNA damage (SOS response), including recA and lexA. In the presence of single-stranded DNA, RecA interacts with LexA causing an autocatalytic cleavage which disrupts the DNA-binding part of LexA, leading to derepression of the SOS regulon and eventually DNA repair.</text>
</comment>
<dbReference type="PRINTS" id="PR00726">
    <property type="entry name" value="LEXASERPTASE"/>
</dbReference>
<dbReference type="InterPro" id="IPR006199">
    <property type="entry name" value="LexA_DNA-bd_dom"/>
</dbReference>
<keyword evidence="6 12" id="KW-0068">Autocatalytic cleavage</keyword>
<feature type="domain" description="LexA repressor DNA-binding" evidence="15">
    <location>
        <begin position="2"/>
        <end position="64"/>
    </location>
</feature>
<evidence type="ECO:0000259" key="14">
    <source>
        <dbReference type="Pfam" id="PF00717"/>
    </source>
</evidence>
<keyword evidence="17" id="KW-1185">Reference proteome</keyword>
<evidence type="ECO:0000256" key="11">
    <source>
        <dbReference type="ARBA" id="ARBA00023236"/>
    </source>
</evidence>
<comment type="catalytic activity">
    <reaction evidence="12">
        <text>Hydrolysis of Ala-|-Gly bond in repressor LexA.</text>
        <dbReference type="EC" id="3.4.21.88"/>
    </reaction>
</comment>